<feature type="domain" description="Transcobalamin-like C-terminal" evidence="1">
    <location>
        <begin position="132"/>
        <end position="200"/>
    </location>
</feature>
<dbReference type="AlphaFoldDB" id="A0A518DJE0"/>
<dbReference type="InterPro" id="IPR027954">
    <property type="entry name" value="Transcobalamin-like_C"/>
</dbReference>
<dbReference type="Pfam" id="PF14478">
    <property type="entry name" value="DUF4430"/>
    <property type="match status" value="1"/>
</dbReference>
<dbReference type="OrthoDB" id="289580at2"/>
<evidence type="ECO:0000259" key="1">
    <source>
        <dbReference type="Pfam" id="PF14478"/>
    </source>
</evidence>
<gene>
    <name evidence="2" type="ORF">Pla175_50230</name>
</gene>
<evidence type="ECO:0000313" key="3">
    <source>
        <dbReference type="Proteomes" id="UP000317429"/>
    </source>
</evidence>
<protein>
    <recommendedName>
        <fullName evidence="1">Transcobalamin-like C-terminal domain-containing protein</fullName>
    </recommendedName>
</protein>
<dbReference type="KEGG" id="pnd:Pla175_50230"/>
<dbReference type="Proteomes" id="UP000317429">
    <property type="component" value="Chromosome"/>
</dbReference>
<accession>A0A518DJE0</accession>
<sequence>MASTGLPPIEPAALAPGVPGVHAAQPALRDALRALRCRDGALPDPADETISNQGTSLNEPRDPSVRLVCAFSAVLLGLIAWYGWANVRSQAPAAPRGGDTVANGPVALESVALEIDAGAGPPVVREIPWRAGMTALDQLKQATQVEVLHGGSSAFLRSIGGLDNQGAAGRNWQFWVNGRFGEASAGATPLAPGDRVLWRFALSE</sequence>
<evidence type="ECO:0000313" key="2">
    <source>
        <dbReference type="EMBL" id="QDU91593.1"/>
    </source>
</evidence>
<keyword evidence="3" id="KW-1185">Reference proteome</keyword>
<name>A0A518DJE0_9BACT</name>
<organism evidence="2 3">
    <name type="scientific">Pirellulimonas nuda</name>
    <dbReference type="NCBI Taxonomy" id="2528009"/>
    <lineage>
        <taxon>Bacteria</taxon>
        <taxon>Pseudomonadati</taxon>
        <taxon>Planctomycetota</taxon>
        <taxon>Planctomycetia</taxon>
        <taxon>Pirellulales</taxon>
        <taxon>Lacipirellulaceae</taxon>
        <taxon>Pirellulimonas</taxon>
    </lineage>
</organism>
<dbReference type="EMBL" id="CP036291">
    <property type="protein sequence ID" value="QDU91593.1"/>
    <property type="molecule type" value="Genomic_DNA"/>
</dbReference>
<dbReference type="Gene3D" id="2.170.130.30">
    <property type="match status" value="1"/>
</dbReference>
<reference evidence="2 3" key="1">
    <citation type="submission" date="2019-02" db="EMBL/GenBank/DDBJ databases">
        <title>Deep-cultivation of Planctomycetes and their phenomic and genomic characterization uncovers novel biology.</title>
        <authorList>
            <person name="Wiegand S."/>
            <person name="Jogler M."/>
            <person name="Boedeker C."/>
            <person name="Pinto D."/>
            <person name="Vollmers J."/>
            <person name="Rivas-Marin E."/>
            <person name="Kohn T."/>
            <person name="Peeters S.H."/>
            <person name="Heuer A."/>
            <person name="Rast P."/>
            <person name="Oberbeckmann S."/>
            <person name="Bunk B."/>
            <person name="Jeske O."/>
            <person name="Meyerdierks A."/>
            <person name="Storesund J.E."/>
            <person name="Kallscheuer N."/>
            <person name="Luecker S."/>
            <person name="Lage O.M."/>
            <person name="Pohl T."/>
            <person name="Merkel B.J."/>
            <person name="Hornburger P."/>
            <person name="Mueller R.-W."/>
            <person name="Bruemmer F."/>
            <person name="Labrenz M."/>
            <person name="Spormann A.M."/>
            <person name="Op den Camp H."/>
            <person name="Overmann J."/>
            <person name="Amann R."/>
            <person name="Jetten M.S.M."/>
            <person name="Mascher T."/>
            <person name="Medema M.H."/>
            <person name="Devos D.P."/>
            <person name="Kaster A.-K."/>
            <person name="Ovreas L."/>
            <person name="Rohde M."/>
            <person name="Galperin M.Y."/>
            <person name="Jogler C."/>
        </authorList>
    </citation>
    <scope>NUCLEOTIDE SEQUENCE [LARGE SCALE GENOMIC DNA]</scope>
    <source>
        <strain evidence="2 3">Pla175</strain>
    </source>
</reference>
<proteinExistence type="predicted"/>